<comment type="similarity">
    <text evidence="1">Belongs to the PhyH family.</text>
</comment>
<evidence type="ECO:0000256" key="2">
    <source>
        <dbReference type="ARBA" id="ARBA00034809"/>
    </source>
</evidence>
<reference evidence="5 6" key="1">
    <citation type="submission" date="2023-08" db="EMBL/GenBank/DDBJ databases">
        <title>A Necator americanus chromosomal reference genome.</title>
        <authorList>
            <person name="Ilik V."/>
            <person name="Petrzelkova K.J."/>
            <person name="Pardy F."/>
            <person name="Fuh T."/>
            <person name="Niatou-Singa F.S."/>
            <person name="Gouil Q."/>
            <person name="Baker L."/>
            <person name="Ritchie M.E."/>
            <person name="Jex A.R."/>
            <person name="Gazzola D."/>
            <person name="Li H."/>
            <person name="Toshio Fujiwara R."/>
            <person name="Zhan B."/>
            <person name="Aroian R.V."/>
            <person name="Pafco B."/>
            <person name="Schwarz E.M."/>
        </authorList>
    </citation>
    <scope>NUCLEOTIDE SEQUENCE [LARGE SCALE GENOMIC DNA]</scope>
    <source>
        <strain evidence="5 6">Aroian</strain>
        <tissue evidence="5">Whole animal</tissue>
    </source>
</reference>
<protein>
    <recommendedName>
        <fullName evidence="2">phytanoyl-CoA dioxygenase</fullName>
        <ecNumber evidence="2">1.14.11.18</ecNumber>
    </recommendedName>
    <alternativeName>
        <fullName evidence="3">Phytanic acid oxidase</fullName>
    </alternativeName>
    <alternativeName>
        <fullName evidence="4">Phytanoyl-CoA alpha-hydroxylase</fullName>
    </alternativeName>
</protein>
<comment type="caution">
    <text evidence="5">The sequence shown here is derived from an EMBL/GenBank/DDBJ whole genome shotgun (WGS) entry which is preliminary data.</text>
</comment>
<dbReference type="PANTHER" id="PTHR21308:SF1">
    <property type="entry name" value="PHYTANOYL-COA DIOXYGENASE, PEROXISOMAL"/>
    <property type="match status" value="1"/>
</dbReference>
<name>A0ABR1DR36_NECAM</name>
<evidence type="ECO:0000313" key="5">
    <source>
        <dbReference type="EMBL" id="KAK6752907.1"/>
    </source>
</evidence>
<dbReference type="InterPro" id="IPR047128">
    <property type="entry name" value="PhyH"/>
</dbReference>
<accession>A0ABR1DR36</accession>
<evidence type="ECO:0000256" key="4">
    <source>
        <dbReference type="ARBA" id="ARBA00034924"/>
    </source>
</evidence>
<keyword evidence="6" id="KW-1185">Reference proteome</keyword>
<dbReference type="Gene3D" id="2.60.120.620">
    <property type="entry name" value="q2cbj1_9rhob like domain"/>
    <property type="match status" value="1"/>
</dbReference>
<dbReference type="SUPFAM" id="SSF51197">
    <property type="entry name" value="Clavaminate synthase-like"/>
    <property type="match status" value="1"/>
</dbReference>
<dbReference type="EMBL" id="JAVFWL010000004">
    <property type="protein sequence ID" value="KAK6752907.1"/>
    <property type="molecule type" value="Genomic_DNA"/>
</dbReference>
<evidence type="ECO:0000256" key="3">
    <source>
        <dbReference type="ARBA" id="ARBA00034921"/>
    </source>
</evidence>
<dbReference type="PANTHER" id="PTHR21308">
    <property type="entry name" value="PHYTANOYL-COA ALPHA-HYDROXYLASE"/>
    <property type="match status" value="1"/>
</dbReference>
<organism evidence="5 6">
    <name type="scientific">Necator americanus</name>
    <name type="common">Human hookworm</name>
    <dbReference type="NCBI Taxonomy" id="51031"/>
    <lineage>
        <taxon>Eukaryota</taxon>
        <taxon>Metazoa</taxon>
        <taxon>Ecdysozoa</taxon>
        <taxon>Nematoda</taxon>
        <taxon>Chromadorea</taxon>
        <taxon>Rhabditida</taxon>
        <taxon>Rhabditina</taxon>
        <taxon>Rhabditomorpha</taxon>
        <taxon>Strongyloidea</taxon>
        <taxon>Ancylostomatidae</taxon>
        <taxon>Bunostominae</taxon>
        <taxon>Necator</taxon>
    </lineage>
</organism>
<dbReference type="InterPro" id="IPR008775">
    <property type="entry name" value="Phytyl_CoA_dOase-like"/>
</dbReference>
<sequence length="588" mass="66320">MSTIGEGVLHWEEDGTVLSKEQKQFYEKNGFLLIRNCVPNYELERLKDRFRDLCQGKEVPPNMTVMRDVTIAKSEFVSGEKAITKVQDFQDDPVLFDYCQYKGVVDVVKDLIGTKNSNLLAMHTMLINKPPDSGKLTSRHPLHQDLHYFPFRPADFICCAWTAMERVNRANGCLVVVPGSHKGVLLPHEYPKWEGGVNKAYHGIQDYDPSTPRLHVEMEAGDTVFFHPILIHGSGANRTEGFRKAISCHYANDDLCRYIDVKNTTQEEMSKEIIDILKKRILKQGADADDMQVDYALGILWLGDNDGNTHMVVTSNSVVMRHLILLTLVSLVLGQDLTCRTTQFQYCQAMLSSGVGLNDTMSGQMFKDYTVLYNWFLYKWGLTPGSTTNMLNVCNQLEFFNGCMGQDRGCFAIQNLVGQTDLNNAFAIDGTLAMYQFNCGPGLNVLLHEGLSCAQLIINGYQNYLQACVTTYMSSITYDYNYGCKYVKNLMNCWSAPFNGGGQIPSPDCRRAGAADVWWACEANRVFSLNQFPNCGYTCDVQRQSALLESHLETHHKVENGVHFYKIPDYMGMVDGKITKVEGAWMNN</sequence>
<proteinExistence type="inferred from homology"/>
<dbReference type="Pfam" id="PF05721">
    <property type="entry name" value="PhyH"/>
    <property type="match status" value="1"/>
</dbReference>
<dbReference type="Proteomes" id="UP001303046">
    <property type="component" value="Unassembled WGS sequence"/>
</dbReference>
<gene>
    <name evidence="5" type="primary">Necator_chrIV.g17279</name>
    <name evidence="5" type="ORF">RB195_003981</name>
</gene>
<dbReference type="EC" id="1.14.11.18" evidence="2"/>
<evidence type="ECO:0000256" key="1">
    <source>
        <dbReference type="ARBA" id="ARBA00005830"/>
    </source>
</evidence>
<evidence type="ECO:0000313" key="6">
    <source>
        <dbReference type="Proteomes" id="UP001303046"/>
    </source>
</evidence>